<dbReference type="AlphaFoldDB" id="A0A964BPT5"/>
<feature type="transmembrane region" description="Helical" evidence="1">
    <location>
        <begin position="60"/>
        <end position="78"/>
    </location>
</feature>
<feature type="transmembrane region" description="Helical" evidence="1">
    <location>
        <begin position="170"/>
        <end position="189"/>
    </location>
</feature>
<accession>A0A964BPT5</accession>
<name>A0A964BPT5_9CYAN</name>
<sequence length="210" mass="24013">MSLTLIGIIAGFVGLLGYLPYIITTLQGKTKPNRATWWVWGLLGIIQIISYYYSESNFDSAIWLLACYTLCQIIMAVLSIKFGEGGWDKLDKFCFFGVILSVILWQLFNSASIALLFTIIIDMFGAVPTVVKSYYEPEKESSFSWTIFLIANSLNLVAIGSWSLRSIYPFYLFCLSLTLTILLHRSKIFNKTTHKKLKRNHNKVRQQKHS</sequence>
<evidence type="ECO:0000256" key="1">
    <source>
        <dbReference type="SAM" id="Phobius"/>
    </source>
</evidence>
<reference evidence="2" key="1">
    <citation type="journal article" date="2021" name="Antonie Van Leeuwenhoek">
        <title>Draft genome and description of Waterburya agarophytonicola gen. nov. sp. nov. (Pleurocapsales, Cyanobacteria): a seaweed symbiont.</title>
        <authorList>
            <person name="Bonthond G."/>
            <person name="Shalygin S."/>
            <person name="Bayer T."/>
            <person name="Weinberger F."/>
        </authorList>
    </citation>
    <scope>NUCLEOTIDE SEQUENCE</scope>
    <source>
        <strain evidence="2">KI4</strain>
    </source>
</reference>
<comment type="caution">
    <text evidence="2">The sequence shown here is derived from an EMBL/GenBank/DDBJ whole genome shotgun (WGS) entry which is preliminary data.</text>
</comment>
<proteinExistence type="predicted"/>
<keyword evidence="1" id="KW-0812">Transmembrane</keyword>
<gene>
    <name evidence="2" type="ORF">I4641_10285</name>
</gene>
<feature type="transmembrane region" description="Helical" evidence="1">
    <location>
        <begin position="6"/>
        <end position="23"/>
    </location>
</feature>
<evidence type="ECO:0000313" key="3">
    <source>
        <dbReference type="Proteomes" id="UP000729733"/>
    </source>
</evidence>
<keyword evidence="3" id="KW-1185">Reference proteome</keyword>
<evidence type="ECO:0000313" key="2">
    <source>
        <dbReference type="EMBL" id="MCC0177363.1"/>
    </source>
</evidence>
<dbReference type="EMBL" id="JADWDC010000021">
    <property type="protein sequence ID" value="MCC0177363.1"/>
    <property type="molecule type" value="Genomic_DNA"/>
</dbReference>
<feature type="transmembrane region" description="Helical" evidence="1">
    <location>
        <begin position="35"/>
        <end position="54"/>
    </location>
</feature>
<organism evidence="2 3">
    <name type="scientific">Waterburya agarophytonicola KI4</name>
    <dbReference type="NCBI Taxonomy" id="2874699"/>
    <lineage>
        <taxon>Bacteria</taxon>
        <taxon>Bacillati</taxon>
        <taxon>Cyanobacteriota</taxon>
        <taxon>Cyanophyceae</taxon>
        <taxon>Pleurocapsales</taxon>
        <taxon>Hyellaceae</taxon>
        <taxon>Waterburya</taxon>
        <taxon>Waterburya agarophytonicola</taxon>
    </lineage>
</organism>
<feature type="transmembrane region" description="Helical" evidence="1">
    <location>
        <begin position="143"/>
        <end position="164"/>
    </location>
</feature>
<keyword evidence="1" id="KW-0472">Membrane</keyword>
<dbReference type="RefSeq" id="WP_229640427.1">
    <property type="nucleotide sequence ID" value="NZ_JADWDC010000021.1"/>
</dbReference>
<keyword evidence="1" id="KW-1133">Transmembrane helix</keyword>
<dbReference type="Proteomes" id="UP000729733">
    <property type="component" value="Unassembled WGS sequence"/>
</dbReference>
<protein>
    <submittedName>
        <fullName evidence="2">Uncharacterized protein</fullName>
    </submittedName>
</protein>